<keyword evidence="4 5" id="KW-0472">Membrane</keyword>
<protein>
    <submittedName>
        <fullName evidence="7">RDD family protein</fullName>
    </submittedName>
</protein>
<keyword evidence="2 5" id="KW-0812">Transmembrane</keyword>
<evidence type="ECO:0000313" key="7">
    <source>
        <dbReference type="EMBL" id="SIS67329.1"/>
    </source>
</evidence>
<evidence type="ECO:0000256" key="4">
    <source>
        <dbReference type="ARBA" id="ARBA00023136"/>
    </source>
</evidence>
<dbReference type="Proteomes" id="UP000186141">
    <property type="component" value="Unassembled WGS sequence"/>
</dbReference>
<dbReference type="Pfam" id="PF06271">
    <property type="entry name" value="RDD"/>
    <property type="match status" value="1"/>
</dbReference>
<organism evidence="7 8">
    <name type="scientific">Gemmobacter megaterium</name>
    <dbReference type="NCBI Taxonomy" id="1086013"/>
    <lineage>
        <taxon>Bacteria</taxon>
        <taxon>Pseudomonadati</taxon>
        <taxon>Pseudomonadota</taxon>
        <taxon>Alphaproteobacteria</taxon>
        <taxon>Rhodobacterales</taxon>
        <taxon>Paracoccaceae</taxon>
        <taxon>Gemmobacter</taxon>
    </lineage>
</organism>
<evidence type="ECO:0000256" key="3">
    <source>
        <dbReference type="ARBA" id="ARBA00022989"/>
    </source>
</evidence>
<evidence type="ECO:0000259" key="6">
    <source>
        <dbReference type="Pfam" id="PF06271"/>
    </source>
</evidence>
<accession>A0A1N7L0D9</accession>
<dbReference type="GO" id="GO:0016020">
    <property type="term" value="C:membrane"/>
    <property type="evidence" value="ECO:0007669"/>
    <property type="project" value="UniProtKB-SubCell"/>
</dbReference>
<keyword evidence="3 5" id="KW-1133">Transmembrane helix</keyword>
<name>A0A1N7L0D9_9RHOB</name>
<evidence type="ECO:0000256" key="5">
    <source>
        <dbReference type="SAM" id="Phobius"/>
    </source>
</evidence>
<dbReference type="EMBL" id="FTOT01000001">
    <property type="protein sequence ID" value="SIS67329.1"/>
    <property type="molecule type" value="Genomic_DNA"/>
</dbReference>
<evidence type="ECO:0000256" key="1">
    <source>
        <dbReference type="ARBA" id="ARBA00004141"/>
    </source>
</evidence>
<evidence type="ECO:0000313" key="8">
    <source>
        <dbReference type="Proteomes" id="UP000186141"/>
    </source>
</evidence>
<dbReference type="AlphaFoldDB" id="A0A1N7L0D9"/>
<keyword evidence="8" id="KW-1185">Reference proteome</keyword>
<sequence length="152" mass="16611">MTNMFEPSPGLPDPDRQPGFYSGIVAKRFFAWIVDLVVVFLITGAISLVTIVGLFVFPAIWLVVDFCYRTITLTNRSATWGHRLMGIQFRDSTGRKFDLGTAGLHTLGYLLSMSFLLPQIASVVLMLTGARGQSLTDVVLGSAAINRPADTL</sequence>
<reference evidence="7 8" key="1">
    <citation type="submission" date="2017-01" db="EMBL/GenBank/DDBJ databases">
        <authorList>
            <person name="Mah S.A."/>
            <person name="Swanson W.J."/>
            <person name="Moy G.W."/>
            <person name="Vacquier V.D."/>
        </authorList>
    </citation>
    <scope>NUCLEOTIDE SEQUENCE [LARGE SCALE GENOMIC DNA]</scope>
    <source>
        <strain evidence="7 8">DSM 26375</strain>
    </source>
</reference>
<feature type="transmembrane region" description="Helical" evidence="5">
    <location>
        <begin position="107"/>
        <end position="127"/>
    </location>
</feature>
<dbReference type="RefSeq" id="WP_229740435.1">
    <property type="nucleotide sequence ID" value="NZ_BMEH01000001.1"/>
</dbReference>
<feature type="domain" description="RDD" evidence="6">
    <location>
        <begin position="26"/>
        <end position="139"/>
    </location>
</feature>
<dbReference type="InterPro" id="IPR010432">
    <property type="entry name" value="RDD"/>
</dbReference>
<feature type="transmembrane region" description="Helical" evidence="5">
    <location>
        <begin position="29"/>
        <end position="62"/>
    </location>
</feature>
<evidence type="ECO:0000256" key="2">
    <source>
        <dbReference type="ARBA" id="ARBA00022692"/>
    </source>
</evidence>
<proteinExistence type="predicted"/>
<dbReference type="STRING" id="1086013.SAMN05421774_101817"/>
<gene>
    <name evidence="7" type="ORF">SAMN05421774_101817</name>
</gene>
<comment type="subcellular location">
    <subcellularLocation>
        <location evidence="1">Membrane</location>
        <topology evidence="1">Multi-pass membrane protein</topology>
    </subcellularLocation>
</comment>